<feature type="compositionally biased region" description="Basic and acidic residues" evidence="4">
    <location>
        <begin position="262"/>
        <end position="272"/>
    </location>
</feature>
<comment type="catalytic activity">
    <reaction evidence="1">
        <text>S-ubiquitinyl-[E2 ubiquitin-conjugating enzyme]-L-cysteine + [acceptor protein]-L-lysine = [E2 ubiquitin-conjugating enzyme]-L-cysteine + N(6)-ubiquitinyl-[acceptor protein]-L-lysine.</text>
        <dbReference type="EC" id="2.3.2.27"/>
    </reaction>
</comment>
<dbReference type="Gene3D" id="3.30.200.20">
    <property type="entry name" value="Phosphorylase Kinase, domain 1"/>
    <property type="match status" value="1"/>
</dbReference>
<dbReference type="InterPro" id="IPR014729">
    <property type="entry name" value="Rossmann-like_a/b/a_fold"/>
</dbReference>
<dbReference type="SUPFAM" id="SSF52402">
    <property type="entry name" value="Adenine nucleotide alpha hydrolases-like"/>
    <property type="match status" value="1"/>
</dbReference>
<proteinExistence type="predicted"/>
<dbReference type="EnsemblPlants" id="TraesCS7B02G450000.2">
    <property type="protein sequence ID" value="TraesCS7B02G450000.2"/>
    <property type="gene ID" value="TraesCS7B02G450000"/>
</dbReference>
<dbReference type="Proteomes" id="UP000019116">
    <property type="component" value="Chromosome 7B"/>
</dbReference>
<evidence type="ECO:0000256" key="4">
    <source>
        <dbReference type="SAM" id="MobiDB-lite"/>
    </source>
</evidence>
<dbReference type="InterPro" id="IPR000719">
    <property type="entry name" value="Prot_kinase_dom"/>
</dbReference>
<dbReference type="OrthoDB" id="656061at2759"/>
<dbReference type="InterPro" id="IPR051348">
    <property type="entry name" value="U-box_ubiquitin_ligases"/>
</dbReference>
<evidence type="ECO:0000313" key="6">
    <source>
        <dbReference type="EnsemblPlants" id="TraesCS7B02G450000.2"/>
    </source>
</evidence>
<keyword evidence="7" id="KW-1185">Reference proteome</keyword>
<dbReference type="GO" id="GO:0004672">
    <property type="term" value="F:protein kinase activity"/>
    <property type="evidence" value="ECO:0007669"/>
    <property type="project" value="InterPro"/>
</dbReference>
<keyword evidence="3" id="KW-0833">Ubl conjugation pathway</keyword>
<dbReference type="GO" id="GO:0061630">
    <property type="term" value="F:ubiquitin protein ligase activity"/>
    <property type="evidence" value="ECO:0007669"/>
    <property type="project" value="UniProtKB-EC"/>
</dbReference>
<feature type="region of interest" description="Disordered" evidence="4">
    <location>
        <begin position="593"/>
        <end position="638"/>
    </location>
</feature>
<dbReference type="PROSITE" id="PS50011">
    <property type="entry name" value="PROTEIN_KINASE_DOM"/>
    <property type="match status" value="1"/>
</dbReference>
<feature type="compositionally biased region" description="Low complexity" evidence="4">
    <location>
        <begin position="212"/>
        <end position="233"/>
    </location>
</feature>
<reference evidence="6" key="2">
    <citation type="submission" date="2018-10" db="UniProtKB">
        <authorList>
            <consortium name="EnsemblPlants"/>
        </authorList>
    </citation>
    <scope>IDENTIFICATION</scope>
</reference>
<dbReference type="InterPro" id="IPR001245">
    <property type="entry name" value="Ser-Thr/Tyr_kinase_cat_dom"/>
</dbReference>
<dbReference type="Gramene" id="TraesCS7B03G1212800.1">
    <property type="protein sequence ID" value="TraesCS7B03G1212800.1.CDS"/>
    <property type="gene ID" value="TraesCS7B03G1212800"/>
</dbReference>
<dbReference type="Gramene" id="TraesCS7B02G450000.2">
    <property type="protein sequence ID" value="TraesCS7B02G450000.2"/>
    <property type="gene ID" value="TraesCS7B02G450000"/>
</dbReference>
<feature type="compositionally biased region" description="Polar residues" evidence="4">
    <location>
        <begin position="624"/>
        <end position="638"/>
    </location>
</feature>
<dbReference type="CDD" id="cd01989">
    <property type="entry name" value="USP_STK_Ubox_N"/>
    <property type="match status" value="1"/>
</dbReference>
<reference evidence="6" key="1">
    <citation type="submission" date="2018-08" db="EMBL/GenBank/DDBJ databases">
        <authorList>
            <person name="Rossello M."/>
        </authorList>
    </citation>
    <scope>NUCLEOTIDE SEQUENCE [LARGE SCALE GENOMIC DNA]</scope>
    <source>
        <strain evidence="6">cv. Chinese Spring</strain>
    </source>
</reference>
<evidence type="ECO:0000256" key="2">
    <source>
        <dbReference type="ARBA" id="ARBA00012483"/>
    </source>
</evidence>
<organism evidence="6">
    <name type="scientific">Triticum aestivum</name>
    <name type="common">Wheat</name>
    <dbReference type="NCBI Taxonomy" id="4565"/>
    <lineage>
        <taxon>Eukaryota</taxon>
        <taxon>Viridiplantae</taxon>
        <taxon>Streptophyta</taxon>
        <taxon>Embryophyta</taxon>
        <taxon>Tracheophyta</taxon>
        <taxon>Spermatophyta</taxon>
        <taxon>Magnoliopsida</taxon>
        <taxon>Liliopsida</taxon>
        <taxon>Poales</taxon>
        <taxon>Poaceae</taxon>
        <taxon>BOP clade</taxon>
        <taxon>Pooideae</taxon>
        <taxon>Triticodae</taxon>
        <taxon>Triticeae</taxon>
        <taxon>Triticinae</taxon>
        <taxon>Triticum</taxon>
    </lineage>
</organism>
<dbReference type="STRING" id="4565.A0A3B6SUK9"/>
<dbReference type="AlphaFoldDB" id="A0A3B6SUK9"/>
<dbReference type="GO" id="GO:0005524">
    <property type="term" value="F:ATP binding"/>
    <property type="evidence" value="ECO:0007669"/>
    <property type="project" value="InterPro"/>
</dbReference>
<dbReference type="PANTHER" id="PTHR45647:SF142">
    <property type="entry name" value="PROTEIN KINASE DOMAIN-CONTAINING PROTEIN"/>
    <property type="match status" value="1"/>
</dbReference>
<sequence>MEEAAAGAGEEEVYCAVGKEQWNWKANLRWVLANFPGRRLVLAHVHRPPHRINMSKFLSLLARAKLMEQASSFSSWFIRWMDAVGAWVPVSQVGAAMVAACRKWEEDEASDALDQLIRICKAHRVLARKVIVSGDDVAEGLVQLVVDHGVGELVMGAASDRSYSRKMRAPKSKKAATVLLKANPSCRIWFVCKGKPVCTREASDEGLSRGEPSTASTSPRPAASDDCSTSKSSSGRHGEPVGVHDSPTSSKPGSGDGGEMDDAPHGKLKDEPYEQTGRSPGAAEESMPGAMDGDHGVNAFRIGLLELEAATGRFDESARIGIAGIGRAGLYRGSLRGMSVAVRVISPDAAVGEARFAREADAIGRVRHPSLVPLVGACPEARAVVHELMPGGSLEDRLDQGGDGTPPLPWKARCRVSHQVCSALAFLHASAKTVHGDVRPANILLLDQGDERRSSIKLAGLGMRGLLVQAEQQRAGREALAYVDKRYPATGEPTPQCDVHALGLLLLRLVTGLPARWAKKAALEAAAGGGRAWQQVVDASAGGWPTEVATEVALLGLRCCAVSDGRAPCRPAGELLEEARAVLEATMDAAPGRTWSSSLLSSSEKEASDGGGAPPVLHPLPDNQDPNNLSARSSRSTR</sequence>
<protein>
    <recommendedName>
        <fullName evidence="2">RING-type E3 ubiquitin transferase</fullName>
        <ecNumber evidence="2">2.3.2.27</ecNumber>
    </recommendedName>
</protein>
<accession>A0A3B6SUK9</accession>
<dbReference type="SUPFAM" id="SSF56112">
    <property type="entry name" value="Protein kinase-like (PK-like)"/>
    <property type="match status" value="1"/>
</dbReference>
<evidence type="ECO:0000259" key="5">
    <source>
        <dbReference type="PROSITE" id="PS50011"/>
    </source>
</evidence>
<feature type="domain" description="Protein kinase" evidence="5">
    <location>
        <begin position="314"/>
        <end position="621"/>
    </location>
</feature>
<feature type="region of interest" description="Disordered" evidence="4">
    <location>
        <begin position="201"/>
        <end position="294"/>
    </location>
</feature>
<dbReference type="InterPro" id="IPR011009">
    <property type="entry name" value="Kinase-like_dom_sf"/>
</dbReference>
<dbReference type="SMR" id="A0A3B6SUK9"/>
<dbReference type="EC" id="2.3.2.27" evidence="2"/>
<gene>
    <name evidence="6" type="primary">LOC123160016</name>
</gene>
<evidence type="ECO:0000256" key="3">
    <source>
        <dbReference type="ARBA" id="ARBA00022786"/>
    </source>
</evidence>
<name>A0A3B6SUK9_WHEAT</name>
<dbReference type="Gene3D" id="1.10.510.10">
    <property type="entry name" value="Transferase(Phosphotransferase) domain 1"/>
    <property type="match status" value="1"/>
</dbReference>
<evidence type="ECO:0000313" key="7">
    <source>
        <dbReference type="Proteomes" id="UP000019116"/>
    </source>
</evidence>
<dbReference type="Gene3D" id="3.40.50.620">
    <property type="entry name" value="HUPs"/>
    <property type="match status" value="1"/>
</dbReference>
<dbReference type="Pfam" id="PF07714">
    <property type="entry name" value="PK_Tyr_Ser-Thr"/>
    <property type="match status" value="1"/>
</dbReference>
<evidence type="ECO:0000256" key="1">
    <source>
        <dbReference type="ARBA" id="ARBA00000900"/>
    </source>
</evidence>
<dbReference type="PANTHER" id="PTHR45647">
    <property type="entry name" value="OS02G0152300 PROTEIN"/>
    <property type="match status" value="1"/>
</dbReference>